<dbReference type="AlphaFoldDB" id="A0A9D2T4P1"/>
<gene>
    <name evidence="2" type="ORF">IAA04_02880</name>
</gene>
<evidence type="ECO:0000256" key="1">
    <source>
        <dbReference type="SAM" id="MobiDB-lite"/>
    </source>
</evidence>
<proteinExistence type="predicted"/>
<evidence type="ECO:0000313" key="2">
    <source>
        <dbReference type="EMBL" id="HJC46978.1"/>
    </source>
</evidence>
<sequence length="52" mass="5515">MATRLVIDGNAVYEIDEDCLRERLGRDPGRPQAGAGKTGEGEKKRESPGAGS</sequence>
<dbReference type="EMBL" id="DWWL01000015">
    <property type="protein sequence ID" value="HJC46978.1"/>
    <property type="molecule type" value="Genomic_DNA"/>
</dbReference>
<evidence type="ECO:0000313" key="3">
    <source>
        <dbReference type="Proteomes" id="UP000823883"/>
    </source>
</evidence>
<organism evidence="2 3">
    <name type="scientific">Candidatus Lachnoclostridium pullistercoris</name>
    <dbReference type="NCBI Taxonomy" id="2838632"/>
    <lineage>
        <taxon>Bacteria</taxon>
        <taxon>Bacillati</taxon>
        <taxon>Bacillota</taxon>
        <taxon>Clostridia</taxon>
        <taxon>Lachnospirales</taxon>
        <taxon>Lachnospiraceae</taxon>
    </lineage>
</organism>
<feature type="compositionally biased region" description="Basic and acidic residues" evidence="1">
    <location>
        <begin position="39"/>
        <end position="52"/>
    </location>
</feature>
<feature type="region of interest" description="Disordered" evidence="1">
    <location>
        <begin position="20"/>
        <end position="52"/>
    </location>
</feature>
<dbReference type="Proteomes" id="UP000823883">
    <property type="component" value="Unassembled WGS sequence"/>
</dbReference>
<protein>
    <submittedName>
        <fullName evidence="2">Uncharacterized protein</fullName>
    </submittedName>
</protein>
<feature type="compositionally biased region" description="Basic and acidic residues" evidence="1">
    <location>
        <begin position="20"/>
        <end position="29"/>
    </location>
</feature>
<name>A0A9D2T4P1_9FIRM</name>
<accession>A0A9D2T4P1</accession>
<comment type="caution">
    <text evidence="2">The sequence shown here is derived from an EMBL/GenBank/DDBJ whole genome shotgun (WGS) entry which is preliminary data.</text>
</comment>
<reference evidence="2" key="1">
    <citation type="journal article" date="2021" name="PeerJ">
        <title>Extensive microbial diversity within the chicken gut microbiome revealed by metagenomics and culture.</title>
        <authorList>
            <person name="Gilroy R."/>
            <person name="Ravi A."/>
            <person name="Getino M."/>
            <person name="Pursley I."/>
            <person name="Horton D.L."/>
            <person name="Alikhan N.F."/>
            <person name="Baker D."/>
            <person name="Gharbi K."/>
            <person name="Hall N."/>
            <person name="Watson M."/>
            <person name="Adriaenssens E.M."/>
            <person name="Foster-Nyarko E."/>
            <person name="Jarju S."/>
            <person name="Secka A."/>
            <person name="Antonio M."/>
            <person name="Oren A."/>
            <person name="Chaudhuri R.R."/>
            <person name="La Ragione R."/>
            <person name="Hildebrand F."/>
            <person name="Pallen M.J."/>
        </authorList>
    </citation>
    <scope>NUCLEOTIDE SEQUENCE</scope>
    <source>
        <strain evidence="2">CHK183-5548</strain>
    </source>
</reference>
<reference evidence="2" key="2">
    <citation type="submission" date="2021-04" db="EMBL/GenBank/DDBJ databases">
        <authorList>
            <person name="Gilroy R."/>
        </authorList>
    </citation>
    <scope>NUCLEOTIDE SEQUENCE</scope>
    <source>
        <strain evidence="2">CHK183-5548</strain>
    </source>
</reference>